<dbReference type="NCBIfam" id="TIGR01901">
    <property type="entry name" value="adhes_NPXG"/>
    <property type="match status" value="1"/>
</dbReference>
<dbReference type="SMART" id="SM00912">
    <property type="entry name" value="Haemagg_act"/>
    <property type="match status" value="1"/>
</dbReference>
<reference evidence="2" key="2">
    <citation type="journal article" date="2019" name="Genome Biol. Evol.">
        <title>Day and night: Metabolic profiles and evolutionary relationships of six axenic non-marine cyanobacteria.</title>
        <authorList>
            <person name="Will S.E."/>
            <person name="Henke P."/>
            <person name="Boedeker C."/>
            <person name="Huang S."/>
            <person name="Brinkmann H."/>
            <person name="Rohde M."/>
            <person name="Jarek M."/>
            <person name="Friedl T."/>
            <person name="Seufert S."/>
            <person name="Schumacher M."/>
            <person name="Overmann J."/>
            <person name="Neumann-Schaal M."/>
            <person name="Petersen J."/>
        </authorList>
    </citation>
    <scope>NUCLEOTIDE SEQUENCE [LARGE SCALE GENOMIC DNA]</scope>
    <source>
        <strain evidence="2">PCC 7102</strain>
    </source>
</reference>
<protein>
    <recommendedName>
        <fullName evidence="1">Filamentous haemagglutinin FhaB/tRNA nuclease CdiA-like TPS domain-containing protein</fullName>
    </recommendedName>
</protein>
<proteinExistence type="predicted"/>
<evidence type="ECO:0000313" key="3">
    <source>
        <dbReference type="Proteomes" id="UP000271624"/>
    </source>
</evidence>
<dbReference type="Gene3D" id="2.160.20.10">
    <property type="entry name" value="Single-stranded right-handed beta-helix, Pectin lyase-like"/>
    <property type="match status" value="6"/>
</dbReference>
<reference evidence="2" key="1">
    <citation type="submission" date="2018-12" db="EMBL/GenBank/DDBJ databases">
        <authorList>
            <person name="Will S."/>
            <person name="Neumann-Schaal M."/>
            <person name="Henke P."/>
        </authorList>
    </citation>
    <scope>NUCLEOTIDE SEQUENCE</scope>
    <source>
        <strain evidence="2">PCC 7102</strain>
    </source>
</reference>
<dbReference type="SUPFAM" id="SSF51126">
    <property type="entry name" value="Pectin lyase-like"/>
    <property type="match status" value="8"/>
</dbReference>
<dbReference type="InterPro" id="IPR011050">
    <property type="entry name" value="Pectin_lyase_fold/virulence"/>
</dbReference>
<dbReference type="Proteomes" id="UP000271624">
    <property type="component" value="Unassembled WGS sequence"/>
</dbReference>
<name>A0A433V404_9CYAN</name>
<comment type="caution">
    <text evidence="2">The sequence shown here is derived from an EMBL/GenBank/DDBJ whole genome shotgun (WGS) entry which is preliminary data.</text>
</comment>
<evidence type="ECO:0000259" key="1">
    <source>
        <dbReference type="SMART" id="SM00912"/>
    </source>
</evidence>
<feature type="domain" description="Filamentous haemagglutinin FhaB/tRNA nuclease CdiA-like TPS" evidence="1">
    <location>
        <begin position="1"/>
        <end position="121"/>
    </location>
</feature>
<keyword evidence="3" id="KW-1185">Reference proteome</keyword>
<dbReference type="InterPro" id="IPR008638">
    <property type="entry name" value="FhaB/CdiA-like_TPS"/>
</dbReference>
<sequence length="1574" mass="160287">MGAESSRVIFNFNGAPNDAIIGGAERGQNLFHSFREFSVSENRGAYFLTPNANIQNIFARVTGSNASQIFGTLGVRQANNFTPSNANLYLMNPNGVLFGQNGRLDVGGSFLATTANGIQFGNSGVYNASGGQPVDVLTINPSAFLFNQISRGNITNRSVAPAGQNLVGENITGLRVPDGKSLLFLGGDINIEGGGLVNNASFDGSGGLRAYNGRIELGSLAVPGIVGLNIAGDSWSFSFPEGVERGNISITNGAEINVRGSGGGDIAFTAKDVNVSETGIVRAGIDNKLGSPTTFAGDIQINATGTVTLTDENSRISNVLDEEAIGKSGNINIITGSLIISKDATLSVDTFGAGDAGNISVLARDKVLISDGLVASSVRQKATGNGGNINIIANSLSVTDESWFDTNTLGNGNAGNILFKINDAISLSGYSDLTNNVEAGAIGNGGNINIEAGSLSITDGTQIQTLVRRGENGLTSGKGNGGNVNINVRGVVNVSGMRSQIPSGIRGTSNSEAEGNAGNITINSGSFYLTDKAVLTSSTFSKANAGNISIQVNDLVSFNNGTIFSNVGDGAIGDGGNINIKAGSLSLTNSSVLSTSVIGTTADFSGGRGNGGDINIDVSGKVTFAEAQPKFSNGIFTDVGAGAFGNGGNVTINAGSLEVTGGSEIQGSVRGKGNSGTITINARDTVRFDGSDGADFPTRAINSVQSKAEGNAGDIIITTDSLFLSNRAFLSSSSDGKGNTGNININARNIISLDGVAQITNNVFKDGKGKAGNTFIQTGLLSLTNGSQISADVSGKGEGGNININARDAVKLDGIVGTFNSSIQSVLITGGEGKAGNIDITAGSLSVSNGAGIATNSDGKGDTGNININARETVGIEGFGGDSSLPSRVTSSIGAGAIGNGGNIRISARTLALKNGGRIDGNTIGQGKGSNIFVNTSDTVTIDGAGKRVSSGISSGPYGFLNVDKNPTQGAGGDIQITTGSLFMSNGALIDSGVLNQGDGGNIFINARNNVSLINNSIINASTTGNGNAGNIIINAGDTVNLEGGRNGNSSILNSIYVNSIGKAGDIRITAKKFSLNDDALLINGTFGKGDAGNIFLQLSEDILLNDSNIASGVLTGVGNSGNIDISARNIISKSSLITTGVFGANQLENLSLPPGKGKAGDITIKASDSIIFSGTSASGFSTGIASLTEKGTLGAAGNVSLSGRNIRIADSAIISANTGNEEKGGDISINTDVFELFNGGQIRTGTNDAGNAGNILLNVKDRIVISGSDPTFNQRIALIEENLKRTGANDVRINEALNNNGANSGLFANTLPGSTGNGGSIIIDPREFFISDNGRISVNSEGSGTAGNISIAGGNLTVDKASISARSASRDGGNIKFTLSDKLVLRRNSEISTNARGDGGNIDIAAKFVVAPPKENSNIKADASEGNGGRVQINTQGIFGIAFSPIETELSDITVSSQFGVSGVADINSPDNSFIPNNLIELNKDTIDTNAIIATSCIARDKKSGTFYVRGSGGLSARPGNTPISTYSTGTVSNLPQTQERRRWKKGDSIVEPQGMYQLPNGKIFMGNECSES</sequence>
<dbReference type="InterPro" id="IPR012334">
    <property type="entry name" value="Pectin_lyas_fold"/>
</dbReference>
<accession>A0A433V404</accession>
<evidence type="ECO:0000313" key="2">
    <source>
        <dbReference type="EMBL" id="RUT00823.1"/>
    </source>
</evidence>
<organism evidence="2 3">
    <name type="scientific">Dulcicalothrix desertica PCC 7102</name>
    <dbReference type="NCBI Taxonomy" id="232991"/>
    <lineage>
        <taxon>Bacteria</taxon>
        <taxon>Bacillati</taxon>
        <taxon>Cyanobacteriota</taxon>
        <taxon>Cyanophyceae</taxon>
        <taxon>Nostocales</taxon>
        <taxon>Calotrichaceae</taxon>
        <taxon>Dulcicalothrix</taxon>
    </lineage>
</organism>
<dbReference type="EMBL" id="RSCL01000022">
    <property type="protein sequence ID" value="RUT00823.1"/>
    <property type="molecule type" value="Genomic_DNA"/>
</dbReference>
<gene>
    <name evidence="2" type="ORF">DSM106972_072320</name>
</gene>
<dbReference type="Pfam" id="PF05860">
    <property type="entry name" value="TPS"/>
    <property type="match status" value="1"/>
</dbReference>